<feature type="transmembrane region" description="Helical" evidence="2">
    <location>
        <begin position="472"/>
        <end position="492"/>
    </location>
</feature>
<comment type="caution">
    <text evidence="5">The sequence shown here is derived from an EMBL/GenBank/DDBJ whole genome shotgun (WGS) entry which is preliminary data.</text>
</comment>
<dbReference type="Pfam" id="PF20146">
    <property type="entry name" value="NRF"/>
    <property type="match status" value="1"/>
</dbReference>
<evidence type="ECO:0000256" key="1">
    <source>
        <dbReference type="SAM" id="MobiDB-lite"/>
    </source>
</evidence>
<dbReference type="PANTHER" id="PTHR11161">
    <property type="entry name" value="O-ACYLTRANSFERASE"/>
    <property type="match status" value="1"/>
</dbReference>
<keyword evidence="2" id="KW-0472">Membrane</keyword>
<accession>A0AAE1BR45</accession>
<reference evidence="5" key="1">
    <citation type="submission" date="2023-10" db="EMBL/GenBank/DDBJ databases">
        <title>Genome assemblies of two species of porcelain crab, Petrolisthes cinctipes and Petrolisthes manimaculis (Anomura: Porcellanidae).</title>
        <authorList>
            <person name="Angst P."/>
        </authorList>
    </citation>
    <scope>NUCLEOTIDE SEQUENCE</scope>
    <source>
        <strain evidence="5">PB745_01</strain>
        <tissue evidence="5">Gill</tissue>
    </source>
</reference>
<keyword evidence="6" id="KW-1185">Reference proteome</keyword>
<keyword evidence="3" id="KW-0732">Signal</keyword>
<dbReference type="Proteomes" id="UP001286313">
    <property type="component" value="Unassembled WGS sequence"/>
</dbReference>
<keyword evidence="2" id="KW-0812">Transmembrane</keyword>
<dbReference type="Pfam" id="PF01757">
    <property type="entry name" value="Acyl_transf_3"/>
    <property type="match status" value="1"/>
</dbReference>
<evidence type="ECO:0000256" key="3">
    <source>
        <dbReference type="SAM" id="SignalP"/>
    </source>
</evidence>
<dbReference type="PANTHER" id="PTHR11161:SF0">
    <property type="entry name" value="O-ACYLTRANSFERASE LIKE PROTEIN"/>
    <property type="match status" value="1"/>
</dbReference>
<dbReference type="GO" id="GO:0016747">
    <property type="term" value="F:acyltransferase activity, transferring groups other than amino-acyl groups"/>
    <property type="evidence" value="ECO:0007669"/>
    <property type="project" value="InterPro"/>
</dbReference>
<feature type="transmembrane region" description="Helical" evidence="2">
    <location>
        <begin position="366"/>
        <end position="388"/>
    </location>
</feature>
<name>A0AAE1BR45_PETCI</name>
<dbReference type="EMBL" id="JAWQEG010006249">
    <property type="protein sequence ID" value="KAK3855366.1"/>
    <property type="molecule type" value="Genomic_DNA"/>
</dbReference>
<dbReference type="InterPro" id="IPR052728">
    <property type="entry name" value="O2_lipid_transport_reg"/>
</dbReference>
<dbReference type="AlphaFoldDB" id="A0AAE1BR45"/>
<feature type="transmembrane region" description="Helical" evidence="2">
    <location>
        <begin position="334"/>
        <end position="354"/>
    </location>
</feature>
<feature type="compositionally biased region" description="Low complexity" evidence="1">
    <location>
        <begin position="698"/>
        <end position="710"/>
    </location>
</feature>
<evidence type="ECO:0000313" key="6">
    <source>
        <dbReference type="Proteomes" id="UP001286313"/>
    </source>
</evidence>
<sequence>MEVWRVVVVVATLVTVTTAETETLKGTTLWTDSEAFKLEMENWFNGSPEWMLKNLPLEMLDGGGDDDSRSISSLEWRDVQGAYLPSTDPDIVYNQQCRQDVNTFLSIMENPELLNVSNEDVFWLLFMPDSWGKLPDGILYGNIRPWGVMEECTIIDVNISLPFGNNLSFESRFQGRYCLVTYKRQGEEQFQIPNTDHLTRMGLGVGVLPYVSYGTCMPSTCTAEDLQVSIEALRGNESDLHVDCYLKDEEKPLYSWDIVFIVFLAIMGTLLFLASVVDIAINHFNKQHFRKGPLKFVLVFSAYNNLKKIFHHNTKEGPEVISCLHGIRVMSMCWIVWAHSYAFMPSITSHLMHIPQLTDDLLEQTITGAVFGVDTFFFLSGLLVTYGLLKQFTKTKRINWIMYYVHRLIRLTPPILVTAAFMATLSRYTQVGPLSKNVERTNIQMCRNYWWSDVLYISNFMGFDKSCLAQCWYTAVDTQLYVVAPLVFLPLLYRPKIGLPWMGVVTLLSVMIPMIITGVNSLPTGAIAFAPEADINIETYTTPWYRASAYLVGMWGGVILHHFRDRELKLKVWQAVLGWVLATTVGMLVVYGMVDYNTIADPEPIPQGVSIAFDGFGRGSWALAVLWVVFACHKGYGGVINSFLAHPCWQPLSRLTYCIYLTSIPIQTLYPGTQYILIYMNHINEMRSKLGDIRTRPRPTQTSTPLRLPLHSTPLHSTPLHSDFHSTPLH</sequence>
<dbReference type="InterPro" id="IPR006621">
    <property type="entry name" value="Nose-resist-to-fluoxetine_N"/>
</dbReference>
<feature type="region of interest" description="Disordered" evidence="1">
    <location>
        <begin position="692"/>
        <end position="730"/>
    </location>
</feature>
<feature type="chain" id="PRO_5042019403" description="Nose resistant-to-fluoxetine protein N-terminal domain-containing protein" evidence="3">
    <location>
        <begin position="20"/>
        <end position="730"/>
    </location>
</feature>
<feature type="domain" description="Nose resistant-to-fluoxetine protein N-terminal" evidence="4">
    <location>
        <begin position="94"/>
        <end position="249"/>
    </location>
</feature>
<evidence type="ECO:0000256" key="2">
    <source>
        <dbReference type="SAM" id="Phobius"/>
    </source>
</evidence>
<dbReference type="SMART" id="SM00703">
    <property type="entry name" value="NRF"/>
    <property type="match status" value="1"/>
</dbReference>
<dbReference type="InterPro" id="IPR002656">
    <property type="entry name" value="Acyl_transf_3_dom"/>
</dbReference>
<organism evidence="5 6">
    <name type="scientific">Petrolisthes cinctipes</name>
    <name type="common">Flat porcelain crab</name>
    <dbReference type="NCBI Taxonomy" id="88211"/>
    <lineage>
        <taxon>Eukaryota</taxon>
        <taxon>Metazoa</taxon>
        <taxon>Ecdysozoa</taxon>
        <taxon>Arthropoda</taxon>
        <taxon>Crustacea</taxon>
        <taxon>Multicrustacea</taxon>
        <taxon>Malacostraca</taxon>
        <taxon>Eumalacostraca</taxon>
        <taxon>Eucarida</taxon>
        <taxon>Decapoda</taxon>
        <taxon>Pleocyemata</taxon>
        <taxon>Anomura</taxon>
        <taxon>Galatheoidea</taxon>
        <taxon>Porcellanidae</taxon>
        <taxon>Petrolisthes</taxon>
    </lineage>
</organism>
<feature type="transmembrane region" description="Helical" evidence="2">
    <location>
        <begin position="253"/>
        <end position="281"/>
    </location>
</feature>
<protein>
    <recommendedName>
        <fullName evidence="4">Nose resistant-to-fluoxetine protein N-terminal domain-containing protein</fullName>
    </recommendedName>
</protein>
<feature type="signal peptide" evidence="3">
    <location>
        <begin position="1"/>
        <end position="19"/>
    </location>
</feature>
<gene>
    <name evidence="5" type="ORF">Pcinc_038228</name>
</gene>
<keyword evidence="2" id="KW-1133">Transmembrane helix</keyword>
<proteinExistence type="predicted"/>
<evidence type="ECO:0000259" key="4">
    <source>
        <dbReference type="SMART" id="SM00703"/>
    </source>
</evidence>
<feature type="transmembrane region" description="Helical" evidence="2">
    <location>
        <begin position="575"/>
        <end position="594"/>
    </location>
</feature>
<feature type="transmembrane region" description="Helical" evidence="2">
    <location>
        <begin position="408"/>
        <end position="428"/>
    </location>
</feature>
<evidence type="ECO:0000313" key="5">
    <source>
        <dbReference type="EMBL" id="KAK3855366.1"/>
    </source>
</evidence>
<feature type="transmembrane region" description="Helical" evidence="2">
    <location>
        <begin position="499"/>
        <end position="523"/>
    </location>
</feature>
<feature type="transmembrane region" description="Helical" evidence="2">
    <location>
        <begin position="543"/>
        <end position="563"/>
    </location>
</feature>